<keyword evidence="5" id="KW-0539">Nucleus</keyword>
<feature type="region of interest" description="Disordered" evidence="7">
    <location>
        <begin position="177"/>
        <end position="224"/>
    </location>
</feature>
<dbReference type="InterPro" id="IPR036576">
    <property type="entry name" value="WRKY_dom_sf"/>
</dbReference>
<evidence type="ECO:0000256" key="5">
    <source>
        <dbReference type="ARBA" id="ARBA00023242"/>
    </source>
</evidence>
<comment type="caution">
    <text evidence="9">The sequence shown here is derived from an EMBL/GenBank/DDBJ whole genome shotgun (WGS) entry which is preliminary data.</text>
</comment>
<dbReference type="Proteomes" id="UP001153555">
    <property type="component" value="Unassembled WGS sequence"/>
</dbReference>
<keyword evidence="2" id="KW-0805">Transcription regulation</keyword>
<evidence type="ECO:0000256" key="6">
    <source>
        <dbReference type="ARBA" id="ARBA00060850"/>
    </source>
</evidence>
<dbReference type="InterPro" id="IPR044810">
    <property type="entry name" value="WRKY_plant"/>
</dbReference>
<dbReference type="GO" id="GO:0000976">
    <property type="term" value="F:transcription cis-regulatory region binding"/>
    <property type="evidence" value="ECO:0007669"/>
    <property type="project" value="TreeGrafter"/>
</dbReference>
<keyword evidence="4" id="KW-0804">Transcription</keyword>
<protein>
    <submittedName>
        <fullName evidence="9">Probable WRKY transcription factor 30</fullName>
    </submittedName>
</protein>
<reference evidence="9" key="1">
    <citation type="submission" date="2019-12" db="EMBL/GenBank/DDBJ databases">
        <authorList>
            <person name="Scholes J."/>
        </authorList>
    </citation>
    <scope>NUCLEOTIDE SEQUENCE</scope>
</reference>
<dbReference type="GO" id="GO:0042542">
    <property type="term" value="P:response to hydrogen peroxide"/>
    <property type="evidence" value="ECO:0007669"/>
    <property type="project" value="UniProtKB-ARBA"/>
</dbReference>
<dbReference type="OrthoDB" id="1888929at2759"/>
<comment type="subcellular location">
    <subcellularLocation>
        <location evidence="1">Nucleus</location>
    </subcellularLocation>
</comment>
<evidence type="ECO:0000313" key="10">
    <source>
        <dbReference type="Proteomes" id="UP001153555"/>
    </source>
</evidence>
<dbReference type="GO" id="GO:0010193">
    <property type="term" value="P:response to ozone"/>
    <property type="evidence" value="ECO:0007669"/>
    <property type="project" value="UniProtKB-ARBA"/>
</dbReference>
<dbReference type="AlphaFoldDB" id="A0A9N7R5E0"/>
<dbReference type="Pfam" id="PF03106">
    <property type="entry name" value="WRKY"/>
    <property type="match status" value="1"/>
</dbReference>
<evidence type="ECO:0000256" key="3">
    <source>
        <dbReference type="ARBA" id="ARBA00023125"/>
    </source>
</evidence>
<evidence type="ECO:0000256" key="2">
    <source>
        <dbReference type="ARBA" id="ARBA00023015"/>
    </source>
</evidence>
<comment type="similarity">
    <text evidence="6">Belongs to the WRKY group III family.</text>
</comment>
<feature type="region of interest" description="Disordered" evidence="7">
    <location>
        <begin position="62"/>
        <end position="101"/>
    </location>
</feature>
<gene>
    <name evidence="9" type="ORF">SHERM_13533</name>
</gene>
<evidence type="ECO:0000256" key="1">
    <source>
        <dbReference type="ARBA" id="ARBA00004123"/>
    </source>
</evidence>
<evidence type="ECO:0000256" key="4">
    <source>
        <dbReference type="ARBA" id="ARBA00023163"/>
    </source>
</evidence>
<dbReference type="GO" id="GO:0010150">
    <property type="term" value="P:leaf senescence"/>
    <property type="evidence" value="ECO:0007669"/>
    <property type="project" value="UniProtKB-ARBA"/>
</dbReference>
<name>A0A9N7R5E0_STRHE</name>
<dbReference type="PANTHER" id="PTHR32096">
    <property type="entry name" value="WRKY TRANSCRIPTION FACTOR 30-RELATED-RELATED"/>
    <property type="match status" value="1"/>
</dbReference>
<dbReference type="GO" id="GO:0003700">
    <property type="term" value="F:DNA-binding transcription factor activity"/>
    <property type="evidence" value="ECO:0007669"/>
    <property type="project" value="InterPro"/>
</dbReference>
<feature type="compositionally biased region" description="Polar residues" evidence="7">
    <location>
        <begin position="215"/>
        <end position="224"/>
    </location>
</feature>
<dbReference type="GO" id="GO:0009751">
    <property type="term" value="P:response to salicylic acid"/>
    <property type="evidence" value="ECO:0007669"/>
    <property type="project" value="UniProtKB-ARBA"/>
</dbReference>
<dbReference type="EMBL" id="CACSLK010011299">
    <property type="protein sequence ID" value="CAA0812974.1"/>
    <property type="molecule type" value="Genomic_DNA"/>
</dbReference>
<dbReference type="PROSITE" id="PS50811">
    <property type="entry name" value="WRKY"/>
    <property type="match status" value="1"/>
</dbReference>
<keyword evidence="3" id="KW-0238">DNA-binding</keyword>
<evidence type="ECO:0000313" key="9">
    <source>
        <dbReference type="EMBL" id="CAA0812974.1"/>
    </source>
</evidence>
<evidence type="ECO:0000259" key="8">
    <source>
        <dbReference type="PROSITE" id="PS50811"/>
    </source>
</evidence>
<feature type="compositionally biased region" description="Low complexity" evidence="7">
    <location>
        <begin position="182"/>
        <end position="203"/>
    </location>
</feature>
<organism evidence="9 10">
    <name type="scientific">Striga hermonthica</name>
    <name type="common">Purple witchweed</name>
    <name type="synonym">Buchnera hermonthica</name>
    <dbReference type="NCBI Taxonomy" id="68872"/>
    <lineage>
        <taxon>Eukaryota</taxon>
        <taxon>Viridiplantae</taxon>
        <taxon>Streptophyta</taxon>
        <taxon>Embryophyta</taxon>
        <taxon>Tracheophyta</taxon>
        <taxon>Spermatophyta</taxon>
        <taxon>Magnoliopsida</taxon>
        <taxon>eudicotyledons</taxon>
        <taxon>Gunneridae</taxon>
        <taxon>Pentapetalae</taxon>
        <taxon>asterids</taxon>
        <taxon>lamiids</taxon>
        <taxon>Lamiales</taxon>
        <taxon>Orobanchaceae</taxon>
        <taxon>Buchnereae</taxon>
        <taxon>Striga</taxon>
    </lineage>
</organism>
<dbReference type="PANTHER" id="PTHR32096:SF36">
    <property type="entry name" value="WRKY TRANSCRIPTION FACTOR 41-RELATED"/>
    <property type="match status" value="1"/>
</dbReference>
<keyword evidence="10" id="KW-1185">Reference proteome</keyword>
<dbReference type="SUPFAM" id="SSF118290">
    <property type="entry name" value="WRKY DNA-binding domain"/>
    <property type="match status" value="1"/>
</dbReference>
<dbReference type="InterPro" id="IPR003657">
    <property type="entry name" value="WRKY_dom"/>
</dbReference>
<feature type="domain" description="WRKY" evidence="8">
    <location>
        <begin position="112"/>
        <end position="175"/>
    </location>
</feature>
<accession>A0A9N7R5E0</accession>
<sequence>MENFVSDADMENVMQELSRGREQAMQLQSHLVNSRPSENYDPLIGKIIHSYDQAISMLGNRRPSAVTNQDSPRSAASDDSDQAEPNRDHPPYGRRMSSAKWTQKVKVSLEMGIEGQLDDGFNWRKYGQKDILGAKYPRGYYRCTYRHGQGCLATKQVQRSDEDPTVFEITYRRQHTCNPRANSTNITNPPTTQPSPQNQDPSPATQTPHLLIEGPSSTQQTQVTAQELGTNENPFNFNAFTCSENDSIFSGCDNILGSSSGSGYFTNTSYGEFAQNLPNTDCELSPIVAPTTSSSSTFGSNYPYGSYGYGSNFSFGDPSYYP</sequence>
<dbReference type="SMART" id="SM00774">
    <property type="entry name" value="WRKY"/>
    <property type="match status" value="1"/>
</dbReference>
<dbReference type="GO" id="GO:0005634">
    <property type="term" value="C:nucleus"/>
    <property type="evidence" value="ECO:0007669"/>
    <property type="project" value="UniProtKB-SubCell"/>
</dbReference>
<proteinExistence type="inferred from homology"/>
<dbReference type="Gene3D" id="2.20.25.80">
    <property type="entry name" value="WRKY domain"/>
    <property type="match status" value="1"/>
</dbReference>
<dbReference type="FunFam" id="2.20.25.80:FF:000009">
    <property type="entry name" value="WRKY transcription factor 53"/>
    <property type="match status" value="1"/>
</dbReference>
<evidence type="ECO:0000256" key="7">
    <source>
        <dbReference type="SAM" id="MobiDB-lite"/>
    </source>
</evidence>